<dbReference type="InterPro" id="IPR030458">
    <property type="entry name" value="Glyco_hydro_31_AS"/>
</dbReference>
<evidence type="ECO:0000313" key="12">
    <source>
        <dbReference type="Proteomes" id="UP000549394"/>
    </source>
</evidence>
<dbReference type="InterPro" id="IPR000322">
    <property type="entry name" value="Glyco_hydro_31_TIM"/>
</dbReference>
<evidence type="ECO:0000259" key="8">
    <source>
        <dbReference type="Pfam" id="PF12333"/>
    </source>
</evidence>
<dbReference type="Pfam" id="PF13802">
    <property type="entry name" value="Gal_mutarotas_2"/>
    <property type="match status" value="1"/>
</dbReference>
<dbReference type="InterPro" id="IPR048395">
    <property type="entry name" value="Glyco_hydro_31_C"/>
</dbReference>
<dbReference type="Gene3D" id="2.60.40.1760">
    <property type="entry name" value="glycosyl hydrolase (family 31)"/>
    <property type="match status" value="1"/>
</dbReference>
<dbReference type="InterPro" id="IPR044913">
    <property type="entry name" value="P_trefoil_dom_sf"/>
</dbReference>
<feature type="domain" description="Pre-rRNA-processing protein Ipi1 N-terminal" evidence="8">
    <location>
        <begin position="938"/>
        <end position="1030"/>
    </location>
</feature>
<dbReference type="OrthoDB" id="5839090at2759"/>
<feature type="domain" description="Glycoside hydrolase family 31 N-terminal" evidence="9">
    <location>
        <begin position="149"/>
        <end position="271"/>
    </location>
</feature>
<dbReference type="PANTHER" id="PTHR22762">
    <property type="entry name" value="ALPHA-GLUCOSIDASE"/>
    <property type="match status" value="1"/>
</dbReference>
<comment type="caution">
    <text evidence="11">The sequence shown here is derived from an EMBL/GenBank/DDBJ whole genome shotgun (WGS) entry which is preliminary data.</text>
</comment>
<evidence type="ECO:0000256" key="4">
    <source>
        <dbReference type="ARBA" id="ARBA00023180"/>
    </source>
</evidence>
<keyword evidence="4" id="KW-0325">Glycoprotein</keyword>
<dbReference type="Pfam" id="PF12333">
    <property type="entry name" value="Ipi1_N"/>
    <property type="match status" value="1"/>
</dbReference>
<organism evidence="11 12">
    <name type="scientific">Dimorphilus gyrociliatus</name>
    <dbReference type="NCBI Taxonomy" id="2664684"/>
    <lineage>
        <taxon>Eukaryota</taxon>
        <taxon>Metazoa</taxon>
        <taxon>Spiralia</taxon>
        <taxon>Lophotrochozoa</taxon>
        <taxon>Annelida</taxon>
        <taxon>Polychaeta</taxon>
        <taxon>Polychaeta incertae sedis</taxon>
        <taxon>Dinophilidae</taxon>
        <taxon>Dimorphilus</taxon>
    </lineage>
</organism>
<dbReference type="CDD" id="cd06602">
    <property type="entry name" value="GH31_MGAM_SI_GAA"/>
    <property type="match status" value="1"/>
</dbReference>
<proteinExistence type="inferred from homology"/>
<name>A0A7I8W5T1_9ANNE</name>
<dbReference type="FunFam" id="3.20.20.80:FF:000016">
    <property type="entry name" value="Maltase-glucoamylase, intestinal"/>
    <property type="match status" value="1"/>
</dbReference>
<keyword evidence="3" id="KW-1015">Disulfide bond</keyword>
<feature type="domain" description="Glycoside hydrolase family 31 TIM barrel" evidence="7">
    <location>
        <begin position="312"/>
        <end position="662"/>
    </location>
</feature>
<dbReference type="PROSITE" id="PS00129">
    <property type="entry name" value="GLYCOSYL_HYDROL_F31_1"/>
    <property type="match status" value="1"/>
</dbReference>
<accession>A0A7I8W5T1</accession>
<feature type="region of interest" description="Disordered" evidence="6">
    <location>
        <begin position="1787"/>
        <end position="1862"/>
    </location>
</feature>
<dbReference type="CDD" id="cd14752">
    <property type="entry name" value="GH31_N"/>
    <property type="match status" value="1"/>
</dbReference>
<evidence type="ECO:0000259" key="10">
    <source>
        <dbReference type="Pfam" id="PF21365"/>
    </source>
</evidence>
<dbReference type="PANTHER" id="PTHR22762:SF131">
    <property type="entry name" value="GLYCOSIDE HYDROLASE FAMILY 31 N-TERMINAL DOMAIN-CONTAINING PROTEIN"/>
    <property type="match status" value="1"/>
</dbReference>
<dbReference type="SUPFAM" id="SSF74650">
    <property type="entry name" value="Galactose mutarotase-like"/>
    <property type="match status" value="1"/>
</dbReference>
<dbReference type="SUPFAM" id="SSF48371">
    <property type="entry name" value="ARM repeat"/>
    <property type="match status" value="1"/>
</dbReference>
<dbReference type="Pfam" id="PF21365">
    <property type="entry name" value="Glyco_hydro_31_3rd"/>
    <property type="match status" value="1"/>
</dbReference>
<feature type="compositionally biased region" description="Acidic residues" evidence="6">
    <location>
        <begin position="1839"/>
        <end position="1849"/>
    </location>
</feature>
<evidence type="ECO:0000256" key="5">
    <source>
        <dbReference type="ARBA" id="ARBA00023295"/>
    </source>
</evidence>
<evidence type="ECO:0000259" key="7">
    <source>
        <dbReference type="Pfam" id="PF01055"/>
    </source>
</evidence>
<gene>
    <name evidence="11" type="ORF">DGYR_LOCUS10760</name>
</gene>
<comment type="similarity">
    <text evidence="1">Belongs to the glycosyl hydrolase 31 family.</text>
</comment>
<dbReference type="InterPro" id="IPR011013">
    <property type="entry name" value="Gal_mutarotase_sf_dom"/>
</dbReference>
<reference evidence="11 12" key="1">
    <citation type="submission" date="2020-08" db="EMBL/GenBank/DDBJ databases">
        <authorList>
            <person name="Hejnol A."/>
        </authorList>
    </citation>
    <scope>NUCLEOTIDE SEQUENCE [LARGE SCALE GENOMIC DNA]</scope>
</reference>
<sequence>MKIVRTYLELSIFAVWFINTIVPSAEFDIKLENKDKFDCHPDPGSFSQIQYNCMLRRCSFQPVEKSRVVDTPICFFPSNYVGYVLEKCWTSETTMSCTAVRQTSSGWPNDSLRIHVDIFMESATRLRIKIADFTSRFEVPVDLYHTKSESSNTHYNVSISKSPFGIRVIRKSDSEVLFDTTIGQAPLIYSDQFVQISTRLPSEVIYGLGEHESKFLKNANEGRQRFGFWTRDEPPTVGTNLYGVHPFYLGKGKKSNFFGVFLLNSNAMDVDLQPTPALTFRTIGGILDFYVFTGPRPDQVISDYHNLIGRTFLPPYWSLGYHLCRWGYKSDSKMKEIISRNRALGIPYDVQWNDIEYAQNNLDWTYDAKNFKELPSIVKDLHDNNQKYMIIVDPGISSTQPSGSYPPYDNGLKMNVFVKNDDDKPLIGKVWPGLTAFPDFFHPNATQYWMESAKSFHQTLSFDGLWIDMNEPSNFVDGSVPPCSKNKWNNPPYTPNILGSSLLSKTICPSARHYGYRHYDVHNLYGISEMKVTNEVLKEIRQKRPFIISRSTFAGAGQYGGHWTGDVSSTWFDMKYTIPTVLNFQLFGVPMIGSDICGFNGNTTEELCVRWSQLGAFYPFSRNHNSYYNKDQDPAAFSPTAKQKIKFALQTRYSLLPYLYSLFFRSRAEGRTVATPLVVNFPNDSITYNIDEQFMWGESLLISPVLEKGATSLKMYLPQEVNWYDFYTGESIKAGWRNETNIDDIKLHVAGGHVIPMLPGNVKHTTEQQTKPFKLLVTSSLSGVARGELMWDDGDSLNAFDYKQYSHFSFTVKQNKLLVSADIKGFQPSIGVQLNQVTVYGVTQKVSYAVVNDKRVEASYNSKLKELFTRTRNVNSSLCKDAVIGLNEFFSTNPSLITQELPSIIEYTSPLFYNRDVNVRKSVRKFFSFICENIGKERIEPFFPQISAHLCSAMTKLDEDIQISSLYILDILLKYYPTLTTDDSHEILKNFLELISKQSGSNRTLLTNPTSRLSKHKYRSEIISRLQVFLSTLDQDFHASYDTEMDKFLFGNEAQKAKLKFSMRKQGISLEKKKNEFNKFATTLFSLLIDLWMEYLPLEEGGSNLSPDIAEPLNNISRILCSILNICNSTEKNETFNEEKSKSTPLHILSMNLRICEIYSHFVSSQKEMDERWMEKFSPFFNKLAKRGNLILKHVRRFIIVVWRLMSGTSDRENQAELLDLAIIFSNNTKCQTAESTYIIKFLRILLFSFEYRHLLDLPPANSWISSIPPKMISYKKFSSDEIRLLIECLYEAGIRGRESALSSLEINIIETFSLLCEKEFPEKNKLTDLYLIVPSIELKILQPISIARNECNLDMETTIRAMDNICLRLSRMKRNLSALSDVFTTFDRLVIGKAINKLQPSKILPVSKEKSIRITPEDFNGDSQLTDFQEKFNVLPINSVLSIFQALSSLISTSQAKPLDQTILYQWISVLVKFYVTLGLDEMAETEKAVNMFECIEKILCDSFSSNAIDYWTFLNIIFQYVTEDGEEERLTILATLCKKILHDAKDSLLNILINGSPENKETLNKISEDIKTMEKYKNWSAFSFDIQTFILEFEEKMKAKNNRKRIRTLEDVCSKKKKLDYTSIDEDIAVITENNHEFSDMKADGNSSQNIIEAETNKSEYGTEENGNNEVLMESSEAAKHSLDYGESKVVTKIQFGDNETEENKSENEYDSESVQENEYCEIVNTSFPSASTFSQSNSAEKGVVFILGSSPSEAEISTTDDSKPLTNNSKYVVGLKFETSDTINEEEKCHNTDRLKTESIIPNDSQISNEQNENSKRDNLNDGKGSSNVSSKNDNEMDEDDIDEEEIFKTFNDMPADDN</sequence>
<dbReference type="Pfam" id="PF01055">
    <property type="entry name" value="Glyco_hydro_31_2nd"/>
    <property type="match status" value="1"/>
</dbReference>
<feature type="compositionally biased region" description="Basic and acidic residues" evidence="6">
    <location>
        <begin position="1788"/>
        <end position="1800"/>
    </location>
</feature>
<keyword evidence="12" id="KW-1185">Reference proteome</keyword>
<feature type="region of interest" description="Disordered" evidence="6">
    <location>
        <begin position="1696"/>
        <end position="1718"/>
    </location>
</feature>
<dbReference type="Gene3D" id="4.10.110.10">
    <property type="entry name" value="Spasmolytic Protein, domain 1"/>
    <property type="match status" value="1"/>
</dbReference>
<evidence type="ECO:0000259" key="9">
    <source>
        <dbReference type="Pfam" id="PF13802"/>
    </source>
</evidence>
<evidence type="ECO:0000256" key="3">
    <source>
        <dbReference type="ARBA" id="ARBA00023157"/>
    </source>
</evidence>
<evidence type="ECO:0000313" key="11">
    <source>
        <dbReference type="EMBL" id="CAD5123033.1"/>
    </source>
</evidence>
<dbReference type="GO" id="GO:0005975">
    <property type="term" value="P:carbohydrate metabolic process"/>
    <property type="evidence" value="ECO:0007669"/>
    <property type="project" value="InterPro"/>
</dbReference>
<dbReference type="InterPro" id="IPR025887">
    <property type="entry name" value="Glyco_hydro_31_N_dom"/>
</dbReference>
<feature type="compositionally biased region" description="Polar residues" evidence="6">
    <location>
        <begin position="1803"/>
        <end position="1815"/>
    </location>
</feature>
<feature type="domain" description="Glycosyl hydrolase family 31 C-terminal" evidence="10">
    <location>
        <begin position="670"/>
        <end position="755"/>
    </location>
</feature>
<keyword evidence="5" id="KW-0326">Glycosidase</keyword>
<dbReference type="InterPro" id="IPR013780">
    <property type="entry name" value="Glyco_hydro_b"/>
</dbReference>
<dbReference type="InterPro" id="IPR017853">
    <property type="entry name" value="GH"/>
</dbReference>
<evidence type="ECO:0000256" key="2">
    <source>
        <dbReference type="ARBA" id="ARBA00022801"/>
    </source>
</evidence>
<dbReference type="GO" id="GO:0030246">
    <property type="term" value="F:carbohydrate binding"/>
    <property type="evidence" value="ECO:0007669"/>
    <property type="project" value="InterPro"/>
</dbReference>
<dbReference type="SUPFAM" id="SSF51011">
    <property type="entry name" value="Glycosyl hydrolase domain"/>
    <property type="match status" value="1"/>
</dbReference>
<dbReference type="Gene3D" id="2.60.40.1180">
    <property type="entry name" value="Golgi alpha-mannosidase II"/>
    <property type="match status" value="2"/>
</dbReference>
<dbReference type="GO" id="GO:0004558">
    <property type="term" value="F:alpha-1,4-glucosidase activity"/>
    <property type="evidence" value="ECO:0007669"/>
    <property type="project" value="TreeGrafter"/>
</dbReference>
<evidence type="ECO:0000256" key="6">
    <source>
        <dbReference type="SAM" id="MobiDB-lite"/>
    </source>
</evidence>
<dbReference type="SUPFAM" id="SSF51445">
    <property type="entry name" value="(Trans)glycosidases"/>
    <property type="match status" value="1"/>
</dbReference>
<keyword evidence="2" id="KW-0378">Hydrolase</keyword>
<dbReference type="Gene3D" id="3.20.20.80">
    <property type="entry name" value="Glycosidases"/>
    <property type="match status" value="1"/>
</dbReference>
<dbReference type="Proteomes" id="UP000549394">
    <property type="component" value="Unassembled WGS sequence"/>
</dbReference>
<dbReference type="InterPro" id="IPR024679">
    <property type="entry name" value="Ipi1_N"/>
</dbReference>
<protein>
    <submittedName>
        <fullName evidence="11">DgyrCDS11416</fullName>
    </submittedName>
</protein>
<evidence type="ECO:0000256" key="1">
    <source>
        <dbReference type="ARBA" id="ARBA00007806"/>
    </source>
</evidence>
<dbReference type="InterPro" id="IPR016024">
    <property type="entry name" value="ARM-type_fold"/>
</dbReference>
<dbReference type="EMBL" id="CAJFCJ010000019">
    <property type="protein sequence ID" value="CAD5123033.1"/>
    <property type="molecule type" value="Genomic_DNA"/>
</dbReference>